<dbReference type="PRINTS" id="PR00081">
    <property type="entry name" value="GDHRDH"/>
</dbReference>
<dbReference type="InterPro" id="IPR023985">
    <property type="entry name" value="SDR_subfam_1"/>
</dbReference>
<dbReference type="SUPFAM" id="SSF51735">
    <property type="entry name" value="NAD(P)-binding Rossmann-fold domains"/>
    <property type="match status" value="1"/>
</dbReference>
<evidence type="ECO:0000313" key="5">
    <source>
        <dbReference type="Proteomes" id="UP000025947"/>
    </source>
</evidence>
<protein>
    <recommendedName>
        <fullName evidence="6">Oxidoreductase</fullName>
    </recommendedName>
</protein>
<dbReference type="NCBIfam" id="NF009467">
    <property type="entry name" value="PRK12826.1-3"/>
    <property type="match status" value="1"/>
</dbReference>
<dbReference type="Proteomes" id="UP000025947">
    <property type="component" value="Unassembled WGS sequence"/>
</dbReference>
<reference evidence="4 5" key="1">
    <citation type="submission" date="2014-04" db="EMBL/GenBank/DDBJ databases">
        <title>The Genome Sequence of Mycobacterium tuberculosis TKK-01-0051.</title>
        <authorList>
            <consortium name="The Broad Institute Genomics Platform"/>
            <consortium name="The Broad Institute Genome Sequencing Center for Infectious Disease"/>
            <person name="Earl A.M."/>
            <person name="Cohen K."/>
            <person name="Pym A."/>
            <person name="Bishai W."/>
            <person name="Maharaj K."/>
            <person name="Desjardins C."/>
            <person name="Abeel T."/>
            <person name="Young S."/>
            <person name="Zeng Q."/>
            <person name="Gargeya S."/>
            <person name="Abouelleil A."/>
            <person name="Alvarado L."/>
            <person name="Chapman S.B."/>
            <person name="Gainer-Dewar J."/>
            <person name="Goldberg J."/>
            <person name="Griggs A."/>
            <person name="Gujja S."/>
            <person name="Hansen M."/>
            <person name="Howarth C."/>
            <person name="Imamovic A."/>
            <person name="Larimer J."/>
            <person name="Murphy C."/>
            <person name="Naylor J."/>
            <person name="Pearson M."/>
            <person name="Poon T.W."/>
            <person name="Priest M."/>
            <person name="Roberts A."/>
            <person name="Saif S."/>
            <person name="Shea T."/>
            <person name="Sykes S."/>
            <person name="Wortman J."/>
            <person name="Nusbaum C."/>
            <person name="Birren B."/>
        </authorList>
    </citation>
    <scope>NUCLEOTIDE SEQUENCE [LARGE SCALE GENOMIC DNA]</scope>
    <source>
        <strain evidence="4 5">TKK-01-0051</strain>
    </source>
</reference>
<accession>A0A051TW47</accession>
<keyword evidence="5" id="KW-1185">Reference proteome</keyword>
<evidence type="ECO:0000256" key="3">
    <source>
        <dbReference type="ARBA" id="ARBA00023027"/>
    </source>
</evidence>
<dbReference type="PROSITE" id="PS00061">
    <property type="entry name" value="ADH_SHORT"/>
    <property type="match status" value="1"/>
</dbReference>
<name>A0A051TW47_9MYCO</name>
<dbReference type="Gene3D" id="3.40.50.720">
    <property type="entry name" value="NAD(P)-binding Rossmann-like Domain"/>
    <property type="match status" value="1"/>
</dbReference>
<dbReference type="HOGENOM" id="CLU_010194_1_0_11"/>
<evidence type="ECO:0000313" key="4">
    <source>
        <dbReference type="EMBL" id="KBZ61020.1"/>
    </source>
</evidence>
<dbReference type="PATRIC" id="fig|1324261.3.peg.4010"/>
<dbReference type="CDD" id="cd05233">
    <property type="entry name" value="SDR_c"/>
    <property type="match status" value="1"/>
</dbReference>
<dbReference type="InterPro" id="IPR020904">
    <property type="entry name" value="Sc_DH/Rdtase_CS"/>
</dbReference>
<proteinExistence type="inferred from homology"/>
<dbReference type="InterPro" id="IPR002347">
    <property type="entry name" value="SDR_fam"/>
</dbReference>
<evidence type="ECO:0000256" key="2">
    <source>
        <dbReference type="ARBA" id="ARBA00023002"/>
    </source>
</evidence>
<dbReference type="GO" id="GO:0016491">
    <property type="term" value="F:oxidoreductase activity"/>
    <property type="evidence" value="ECO:0007669"/>
    <property type="project" value="UniProtKB-KW"/>
</dbReference>
<sequence>MRTLDGKVAFITGAARGQGRSHAVMFAEHGAAIIAVDVCKNVSTAVYDPSDSEDLKRTCRLVEEAGGRIVASELDVCDSRGMNAFVRSAATELGGLDIVVANAGISTWSTLLEMSEQVWDEMIDINLTGVFKTLKATVPLMVEYGRGGSIVITSSVAGIKALPGMSHYSAAKHGVVGLMKAAAIELAPHRIRVNTVHPWGVDTPMGVTPDHAKQMLADNPSFMNSFGQLLHEPSIASPRDISEAVLFLVSPSARLITGIQIPVDAGATKV</sequence>
<dbReference type="InterPro" id="IPR036291">
    <property type="entry name" value="NAD(P)-bd_dom_sf"/>
</dbReference>
<dbReference type="PANTHER" id="PTHR24321">
    <property type="entry name" value="DEHYDROGENASES, SHORT CHAIN"/>
    <property type="match status" value="1"/>
</dbReference>
<keyword evidence="2" id="KW-0560">Oxidoreductase</keyword>
<dbReference type="PANTHER" id="PTHR24321:SF8">
    <property type="entry name" value="ESTRADIOL 17-BETA-DEHYDROGENASE 8-RELATED"/>
    <property type="match status" value="1"/>
</dbReference>
<dbReference type="NCBIfam" id="TIGR03971">
    <property type="entry name" value="SDR_subfam_1"/>
    <property type="match status" value="1"/>
</dbReference>
<keyword evidence="3" id="KW-0520">NAD</keyword>
<dbReference type="FunFam" id="3.40.50.720:FF:000084">
    <property type="entry name" value="Short-chain dehydrogenase reductase"/>
    <property type="match status" value="1"/>
</dbReference>
<dbReference type="Pfam" id="PF13561">
    <property type="entry name" value="adh_short_C2"/>
    <property type="match status" value="1"/>
</dbReference>
<dbReference type="EMBL" id="JLXW01000010">
    <property type="protein sequence ID" value="KBZ61020.1"/>
    <property type="molecule type" value="Genomic_DNA"/>
</dbReference>
<dbReference type="AlphaFoldDB" id="A0A051TW47"/>
<dbReference type="PRINTS" id="PR00080">
    <property type="entry name" value="SDRFAMILY"/>
</dbReference>
<gene>
    <name evidence="4" type="ORF">K875_03971</name>
</gene>
<comment type="caution">
    <text evidence="4">The sequence shown here is derived from an EMBL/GenBank/DDBJ whole genome shotgun (WGS) entry which is preliminary data.</text>
</comment>
<comment type="similarity">
    <text evidence="1">Belongs to the short-chain dehydrogenases/reductases (SDR) family.</text>
</comment>
<evidence type="ECO:0008006" key="6">
    <source>
        <dbReference type="Google" id="ProtNLM"/>
    </source>
</evidence>
<organism evidence="4 5">
    <name type="scientific">Mycobacterium [tuberculosis] TKK-01-0051</name>
    <dbReference type="NCBI Taxonomy" id="1324261"/>
    <lineage>
        <taxon>Bacteria</taxon>
        <taxon>Bacillati</taxon>
        <taxon>Actinomycetota</taxon>
        <taxon>Actinomycetes</taxon>
        <taxon>Mycobacteriales</taxon>
        <taxon>Mycobacteriaceae</taxon>
        <taxon>Mycobacterium</taxon>
        <taxon>Mycobacterium avium complex (MAC)</taxon>
    </lineage>
</organism>
<evidence type="ECO:0000256" key="1">
    <source>
        <dbReference type="ARBA" id="ARBA00006484"/>
    </source>
</evidence>
<dbReference type="RefSeq" id="WP_044486417.1">
    <property type="nucleotide sequence ID" value="NZ_KK328284.1"/>
</dbReference>